<dbReference type="Proteomes" id="UP000612282">
    <property type="component" value="Unassembled WGS sequence"/>
</dbReference>
<reference evidence="3 4" key="1">
    <citation type="submission" date="2021-01" db="EMBL/GenBank/DDBJ databases">
        <title>Whole genome shotgun sequence of Actinoplanes couchii NBRC 106145.</title>
        <authorList>
            <person name="Komaki H."/>
            <person name="Tamura T."/>
        </authorList>
    </citation>
    <scope>NUCLEOTIDE SEQUENCE [LARGE SCALE GENOMIC DNA]</scope>
    <source>
        <strain evidence="3 4">NBRC 106145</strain>
    </source>
</reference>
<keyword evidence="2" id="KW-0732">Signal</keyword>
<evidence type="ECO:0008006" key="5">
    <source>
        <dbReference type="Google" id="ProtNLM"/>
    </source>
</evidence>
<protein>
    <recommendedName>
        <fullName evidence="5">PE-PGRS family protein</fullName>
    </recommendedName>
</protein>
<keyword evidence="4" id="KW-1185">Reference proteome</keyword>
<evidence type="ECO:0000313" key="4">
    <source>
        <dbReference type="Proteomes" id="UP000612282"/>
    </source>
</evidence>
<dbReference type="EMBL" id="BOMG01000090">
    <property type="protein sequence ID" value="GID58805.1"/>
    <property type="molecule type" value="Genomic_DNA"/>
</dbReference>
<sequence>MKKTWIRKTLSVGVLAAGALLLAPSAAALADNGPGGEAPSSAAPGILGGLAPLDLSTVTGTVGKAVPSLDGVVPLGNLSALAGESQGANQGGSQGGSTVDGSRTPESRTIKPSRKQVERRATKHNRQRTESTSGFRRISGGSCGSSMAILGYASAYGSCSNSNAVVVHRKRTHWVKRVVPVYTSSYIIGGSDCGDWDYRATAFYGLVADYDSCGGGAYLDSSYLGGYVSSAGCGVPTCSNAGGGYTNSGGGYTTSSSGYTTTSGGYANAGGGYTNVGYPSGGYANVNNPGGAYVTTGTQGGGYNAGTQGGGYNAGTQGGGYNTGTPGGAYNTGTPSGAYSGGNPGGNGGAPGSAYGTPGTNGGNTSPAATCNCDKPAKKPVKKKPVKNVASEPVRGNPAGYGDVDNQNVDDQKVDDGYKNGGNRGGNAPAKDDGYGTPAGDAYGNTTVGGRGGRN</sequence>
<dbReference type="RefSeq" id="WP_203804000.1">
    <property type="nucleotide sequence ID" value="NZ_BAAAQE010000007.1"/>
</dbReference>
<evidence type="ECO:0000256" key="2">
    <source>
        <dbReference type="SAM" id="SignalP"/>
    </source>
</evidence>
<proteinExistence type="predicted"/>
<name>A0ABQ3XJZ0_9ACTN</name>
<feature type="compositionally biased region" description="Basic and acidic residues" evidence="1">
    <location>
        <begin position="103"/>
        <end position="120"/>
    </location>
</feature>
<feature type="signal peptide" evidence="2">
    <location>
        <begin position="1"/>
        <end position="30"/>
    </location>
</feature>
<feature type="region of interest" description="Disordered" evidence="1">
    <location>
        <begin position="83"/>
        <end position="137"/>
    </location>
</feature>
<feature type="chain" id="PRO_5045434349" description="PE-PGRS family protein" evidence="2">
    <location>
        <begin position="31"/>
        <end position="455"/>
    </location>
</feature>
<organism evidence="3 4">
    <name type="scientific">Actinoplanes couchii</name>
    <dbReference type="NCBI Taxonomy" id="403638"/>
    <lineage>
        <taxon>Bacteria</taxon>
        <taxon>Bacillati</taxon>
        <taxon>Actinomycetota</taxon>
        <taxon>Actinomycetes</taxon>
        <taxon>Micromonosporales</taxon>
        <taxon>Micromonosporaceae</taxon>
        <taxon>Actinoplanes</taxon>
    </lineage>
</organism>
<gene>
    <name evidence="3" type="ORF">Aco03nite_072090</name>
</gene>
<comment type="caution">
    <text evidence="3">The sequence shown here is derived from an EMBL/GenBank/DDBJ whole genome shotgun (WGS) entry which is preliminary data.</text>
</comment>
<evidence type="ECO:0000313" key="3">
    <source>
        <dbReference type="EMBL" id="GID58805.1"/>
    </source>
</evidence>
<feature type="region of interest" description="Disordered" evidence="1">
    <location>
        <begin position="370"/>
        <end position="455"/>
    </location>
</feature>
<evidence type="ECO:0000256" key="1">
    <source>
        <dbReference type="SAM" id="MobiDB-lite"/>
    </source>
</evidence>
<accession>A0ABQ3XJZ0</accession>